<keyword evidence="1" id="KW-0812">Transmembrane</keyword>
<reference evidence="3" key="1">
    <citation type="journal article" date="2019" name="Int. J. Syst. Evol. Microbiol.">
        <title>The Global Catalogue of Microorganisms (GCM) 10K type strain sequencing project: providing services to taxonomists for standard genome sequencing and annotation.</title>
        <authorList>
            <consortium name="The Broad Institute Genomics Platform"/>
            <consortium name="The Broad Institute Genome Sequencing Center for Infectious Disease"/>
            <person name="Wu L."/>
            <person name="Ma J."/>
        </authorList>
    </citation>
    <scope>NUCLEOTIDE SEQUENCE [LARGE SCALE GENOMIC DNA]</scope>
    <source>
        <strain evidence="3">JCM 18537</strain>
    </source>
</reference>
<feature type="transmembrane region" description="Helical" evidence="1">
    <location>
        <begin position="167"/>
        <end position="192"/>
    </location>
</feature>
<comment type="caution">
    <text evidence="2">The sequence shown here is derived from an EMBL/GenBank/DDBJ whole genome shotgun (WGS) entry which is preliminary data.</text>
</comment>
<evidence type="ECO:0000313" key="3">
    <source>
        <dbReference type="Proteomes" id="UP001501645"/>
    </source>
</evidence>
<keyword evidence="1" id="KW-1133">Transmembrane helix</keyword>
<keyword evidence="1" id="KW-0472">Membrane</keyword>
<dbReference type="EMBL" id="BAABKO010000002">
    <property type="protein sequence ID" value="GAA4771815.1"/>
    <property type="molecule type" value="Genomic_DNA"/>
</dbReference>
<organism evidence="2 3">
    <name type="scientific">Microbacterium gilvum</name>
    <dbReference type="NCBI Taxonomy" id="1336204"/>
    <lineage>
        <taxon>Bacteria</taxon>
        <taxon>Bacillati</taxon>
        <taxon>Actinomycetota</taxon>
        <taxon>Actinomycetes</taxon>
        <taxon>Micrococcales</taxon>
        <taxon>Microbacteriaceae</taxon>
        <taxon>Microbacterium</taxon>
    </lineage>
</organism>
<sequence length="274" mass="27708">MSTATAAPRRLAPSVGAPRLTFAHLVRAEWIALSSLRGSIVTLIVGSALVVLASVGLTAMMLALTDAAEGMAPPALTMTLNGAAVAQIVAVLVGVSVFAKEHATGSLRTQLAAAPRRAATIGAKAVVVGVASFAWSLAALAVSFAGVVAVSAAAGAEVPFDDALTQIALPIAGAAFFVALVGVFSLGMAVLLRSETWSVTLVLVFLLMIPTVLLTLPFEWAPTVAEYLLGSAGEVFSTAHAEITGEVVRDAVVAIAWPAAALVAGMAVLSRRDA</sequence>
<evidence type="ECO:0000313" key="2">
    <source>
        <dbReference type="EMBL" id="GAA4771815.1"/>
    </source>
</evidence>
<feature type="transmembrane region" description="Helical" evidence="1">
    <location>
        <begin position="40"/>
        <end position="64"/>
    </location>
</feature>
<dbReference type="RefSeq" id="WP_345437641.1">
    <property type="nucleotide sequence ID" value="NZ_BAABKO010000002.1"/>
</dbReference>
<accession>A0ABP9A133</accession>
<name>A0ABP9A133_9MICO</name>
<feature type="transmembrane region" description="Helical" evidence="1">
    <location>
        <begin position="76"/>
        <end position="99"/>
    </location>
</feature>
<dbReference type="Proteomes" id="UP001501645">
    <property type="component" value="Unassembled WGS sequence"/>
</dbReference>
<feature type="transmembrane region" description="Helical" evidence="1">
    <location>
        <begin position="251"/>
        <end position="269"/>
    </location>
</feature>
<proteinExistence type="predicted"/>
<feature type="transmembrane region" description="Helical" evidence="1">
    <location>
        <begin position="199"/>
        <end position="218"/>
    </location>
</feature>
<protein>
    <submittedName>
        <fullName evidence="2">ABC transporter permease</fullName>
    </submittedName>
</protein>
<gene>
    <name evidence="2" type="ORF">GCM10023351_14910</name>
</gene>
<feature type="transmembrane region" description="Helical" evidence="1">
    <location>
        <begin position="125"/>
        <end position="155"/>
    </location>
</feature>
<evidence type="ECO:0000256" key="1">
    <source>
        <dbReference type="SAM" id="Phobius"/>
    </source>
</evidence>
<keyword evidence="3" id="KW-1185">Reference proteome</keyword>